<dbReference type="PROSITE" id="PS51126">
    <property type="entry name" value="DILUTE"/>
    <property type="match status" value="1"/>
</dbReference>
<dbReference type="SMART" id="SM01132">
    <property type="entry name" value="DIL"/>
    <property type="match status" value="1"/>
</dbReference>
<name>A0A9P7A7Q7_9AGAM</name>
<dbReference type="InterPro" id="IPR052072">
    <property type="entry name" value="Vascular_dev_regulator"/>
</dbReference>
<dbReference type="Pfam" id="PF13637">
    <property type="entry name" value="Ank_4"/>
    <property type="match status" value="1"/>
</dbReference>
<accession>A0A9P7A7Q7</accession>
<dbReference type="PANTHER" id="PTHR16027">
    <property type="entry name" value="DILUTE DOMAIN-CONTAINING PROTEIN YPR089W"/>
    <property type="match status" value="1"/>
</dbReference>
<dbReference type="InterPro" id="IPR037986">
    <property type="entry name" value="Myo5p-like_CBD_DIL"/>
</dbReference>
<evidence type="ECO:0000259" key="2">
    <source>
        <dbReference type="PROSITE" id="PS51126"/>
    </source>
</evidence>
<evidence type="ECO:0000313" key="3">
    <source>
        <dbReference type="EMBL" id="KAG1784039.1"/>
    </source>
</evidence>
<gene>
    <name evidence="3" type="ORF">EV702DRAFT_30134</name>
</gene>
<organism evidence="3 4">
    <name type="scientific">Suillus placidus</name>
    <dbReference type="NCBI Taxonomy" id="48579"/>
    <lineage>
        <taxon>Eukaryota</taxon>
        <taxon>Fungi</taxon>
        <taxon>Dikarya</taxon>
        <taxon>Basidiomycota</taxon>
        <taxon>Agaricomycotina</taxon>
        <taxon>Agaricomycetes</taxon>
        <taxon>Agaricomycetidae</taxon>
        <taxon>Boletales</taxon>
        <taxon>Suillineae</taxon>
        <taxon>Suillaceae</taxon>
        <taxon>Suillus</taxon>
    </lineage>
</organism>
<sequence length="882" mass="98884">MTMIPASLGPLDFSPEPDLHPLYPSSSFISHSLSPDSGLAPSQKSELVSHSLSRACVFGDLSLLQHILSDHQSQPYVDLSARDEDGLSLISLAILGFGSESERDVEREECVRLLIAQGADAACADKAGWTALHHAAVLCPPTLVSHLMTHGCSPFAETRRRLTPLDIVTAHTVLPGRDDIALLLEEAMRSQGWMGGRMEEKRRALDEQLKRKGRQKSVRENVSKVLGLQNQWWGSREEDEGFSSDDSDGEDDQFDEELYTPKLDFTSMLAWSPQELSHIFDAVITTSHTSVRNSQPAITLYLMARFACLTCDQTWLEDLVLGATDAIEEKFFSRSEDITCLVFCLYNATIWLHLMQCDNAINEGCEMLGSFELLEQVINSVFVFIIRYAERRIDQLLDAAILDSSPVASEFESVQFESEWSFLRPFSAKKKSTTNTPNHGTPKNSTPSSPPFLPSRPPSPSPLLLGSAPVTPKGLSSLRQTLSRAKTPSTAFNTHSDVPQTTGLQDMTSFLTALHTLLTLSDVNPVLMIQFWSQVMYWTSCEIFNRILTRKKYLCRSKAVQIGMNLVVLEEWIEDMGLPRGIASHLTPVRDLLNWLQCLSSITDFSNLVATIQTMKSINPLQMRRAVRDYKYEVNEGRMTDECIQYLTQLQKDWERHRVKMGVEALRKEMGERERERELEDSMASEANASLNASSETLTAQHSIDNLFDRSHSQSEWEPAKAPQVLGELLDSRHMLPLFLPSDPRVLSATPEKRVVNGYGERAGARTATHARSTSQASTLDGDGGAMKWRCRSRRVRNVDFETLQWVDRFRTKPQTFQLPVHGEEYEETYPSTPLSDGIDDLLIDTDVPHTVLHGTPLTKRPSARSRGRLSIIGDPVIPISF</sequence>
<dbReference type="GO" id="GO:0051020">
    <property type="term" value="F:GTPase binding"/>
    <property type="evidence" value="ECO:0007669"/>
    <property type="project" value="TreeGrafter"/>
</dbReference>
<comment type="caution">
    <text evidence="3">The sequence shown here is derived from an EMBL/GenBank/DDBJ whole genome shotgun (WGS) entry which is preliminary data.</text>
</comment>
<dbReference type="CDD" id="cd15473">
    <property type="entry name" value="Myo5p-like_CBD_DIL_ANK"/>
    <property type="match status" value="1"/>
</dbReference>
<dbReference type="InterPro" id="IPR002110">
    <property type="entry name" value="Ankyrin_rpt"/>
</dbReference>
<dbReference type="SUPFAM" id="SSF48403">
    <property type="entry name" value="Ankyrin repeat"/>
    <property type="match status" value="1"/>
</dbReference>
<dbReference type="Pfam" id="PF01843">
    <property type="entry name" value="DIL"/>
    <property type="match status" value="1"/>
</dbReference>
<evidence type="ECO:0000313" key="4">
    <source>
        <dbReference type="Proteomes" id="UP000714275"/>
    </source>
</evidence>
<feature type="domain" description="Dilute" evidence="2">
    <location>
        <begin position="317"/>
        <end position="653"/>
    </location>
</feature>
<dbReference type="InterPro" id="IPR002710">
    <property type="entry name" value="Dilute_dom"/>
</dbReference>
<feature type="region of interest" description="Disordered" evidence="1">
    <location>
        <begin position="431"/>
        <end position="458"/>
    </location>
</feature>
<feature type="compositionally biased region" description="Pro residues" evidence="1">
    <location>
        <begin position="448"/>
        <end position="458"/>
    </location>
</feature>
<feature type="compositionally biased region" description="Polar residues" evidence="1">
    <location>
        <begin position="770"/>
        <end position="779"/>
    </location>
</feature>
<proteinExistence type="predicted"/>
<reference evidence="3" key="1">
    <citation type="journal article" date="2020" name="New Phytol.">
        <title>Comparative genomics reveals dynamic genome evolution in host specialist ectomycorrhizal fungi.</title>
        <authorList>
            <person name="Lofgren L.A."/>
            <person name="Nguyen N.H."/>
            <person name="Vilgalys R."/>
            <person name="Ruytinx J."/>
            <person name="Liao H.L."/>
            <person name="Branco S."/>
            <person name="Kuo A."/>
            <person name="LaButti K."/>
            <person name="Lipzen A."/>
            <person name="Andreopoulos W."/>
            <person name="Pangilinan J."/>
            <person name="Riley R."/>
            <person name="Hundley H."/>
            <person name="Na H."/>
            <person name="Barry K."/>
            <person name="Grigoriev I.V."/>
            <person name="Stajich J.E."/>
            <person name="Kennedy P.G."/>
        </authorList>
    </citation>
    <scope>NUCLEOTIDE SEQUENCE</scope>
    <source>
        <strain evidence="3">DOB743</strain>
    </source>
</reference>
<feature type="region of interest" description="Disordered" evidence="1">
    <location>
        <begin position="764"/>
        <end position="784"/>
    </location>
</feature>
<dbReference type="OrthoDB" id="426293at2759"/>
<dbReference type="EMBL" id="JABBWD010000001">
    <property type="protein sequence ID" value="KAG1784039.1"/>
    <property type="molecule type" value="Genomic_DNA"/>
</dbReference>
<feature type="region of interest" description="Disordered" evidence="1">
    <location>
        <begin position="477"/>
        <end position="498"/>
    </location>
</feature>
<protein>
    <submittedName>
        <fullName evidence="3">DIL domain-containing protein</fullName>
    </submittedName>
</protein>
<evidence type="ECO:0000256" key="1">
    <source>
        <dbReference type="SAM" id="MobiDB-lite"/>
    </source>
</evidence>
<dbReference type="AlphaFoldDB" id="A0A9P7A7Q7"/>
<keyword evidence="4" id="KW-1185">Reference proteome</keyword>
<feature type="compositionally biased region" description="Polar residues" evidence="1">
    <location>
        <begin position="433"/>
        <end position="444"/>
    </location>
</feature>
<dbReference type="PANTHER" id="PTHR16027:SF6">
    <property type="entry name" value="DILUTE DOMAIN-CONTAINING PROTEIN"/>
    <property type="match status" value="1"/>
</dbReference>
<dbReference type="Proteomes" id="UP000714275">
    <property type="component" value="Unassembled WGS sequence"/>
</dbReference>
<dbReference type="Gene3D" id="1.25.40.20">
    <property type="entry name" value="Ankyrin repeat-containing domain"/>
    <property type="match status" value="1"/>
</dbReference>
<dbReference type="InterPro" id="IPR036770">
    <property type="entry name" value="Ankyrin_rpt-contain_sf"/>
</dbReference>